<organism evidence="1 2">
    <name type="scientific">Euplotes crassus</name>
    <dbReference type="NCBI Taxonomy" id="5936"/>
    <lineage>
        <taxon>Eukaryota</taxon>
        <taxon>Sar</taxon>
        <taxon>Alveolata</taxon>
        <taxon>Ciliophora</taxon>
        <taxon>Intramacronucleata</taxon>
        <taxon>Spirotrichea</taxon>
        <taxon>Hypotrichia</taxon>
        <taxon>Euplotida</taxon>
        <taxon>Euplotidae</taxon>
        <taxon>Moneuplotes</taxon>
    </lineage>
</organism>
<evidence type="ECO:0000313" key="2">
    <source>
        <dbReference type="Proteomes" id="UP001295684"/>
    </source>
</evidence>
<accession>A0AAD1U9B0</accession>
<dbReference type="Proteomes" id="UP001295684">
    <property type="component" value="Unassembled WGS sequence"/>
</dbReference>
<name>A0AAD1U9B0_EUPCR</name>
<gene>
    <name evidence="1" type="ORF">ECRASSUSDP1_LOCUS6142</name>
</gene>
<protein>
    <submittedName>
        <fullName evidence="1">Uncharacterized protein</fullName>
    </submittedName>
</protein>
<keyword evidence="2" id="KW-1185">Reference proteome</keyword>
<dbReference type="EMBL" id="CAMPGE010005949">
    <property type="protein sequence ID" value="CAI2364795.1"/>
    <property type="molecule type" value="Genomic_DNA"/>
</dbReference>
<evidence type="ECO:0000313" key="1">
    <source>
        <dbReference type="EMBL" id="CAI2364795.1"/>
    </source>
</evidence>
<proteinExistence type="predicted"/>
<dbReference type="AlphaFoldDB" id="A0AAD1U9B0"/>
<comment type="caution">
    <text evidence="1">The sequence shown here is derived from an EMBL/GenBank/DDBJ whole genome shotgun (WGS) entry which is preliminary data.</text>
</comment>
<sequence>MKRVPILCKDLCDSTKLNENKRREDLLESSQIIEYSSSHKKNPSIRFTDPNIIKHTINSRHRRDESRTKHRQFSKLSRRDILPKQVQNLDSDSGCYLKVEEPEPRGSLVKQYLGQKPMNFMKNNEDKTIRRKVSSFTPMRRDFKMTLPKMPVLQNPDLSKKIKAYDQYFCSQKPKHLNNFRKNLSKSDQKPAAKKQELVDLSKKESQNLPILNSQISTQDDTSMNNYEKSSVWPQSKLKKDYYSNPINLIHSKVQTSRVNQSVSLLIEKDPLNRDVEIAFKKQSIRVNPRVKVSLYSPSSQLGPKKFTSLIQSYGSNKPGIFKRRKQNHLSPSLQREHEKYLSIEMKNRRDLNNSVDLYKPQLKSSRLIGQRDWSISTSSRKENNRYNINSKNLKVYEKLNENSQNNQEKEPKSDTKKVFKEKRSLRLNTRRLSDETLSNFKERKLGKPRFPVKPAKVIKAPIEPEKSFKRGVVYRGERFYELDEIKKLIHFKHLDCLHVDSDSEI</sequence>
<reference evidence="1" key="1">
    <citation type="submission" date="2023-07" db="EMBL/GenBank/DDBJ databases">
        <authorList>
            <consortium name="AG Swart"/>
            <person name="Singh M."/>
            <person name="Singh A."/>
            <person name="Seah K."/>
            <person name="Emmerich C."/>
        </authorList>
    </citation>
    <scope>NUCLEOTIDE SEQUENCE</scope>
    <source>
        <strain evidence="1">DP1</strain>
    </source>
</reference>